<accession>A0ABY7Y1F1</accession>
<protein>
    <submittedName>
        <fullName evidence="9">2OG-Fe(II) oxygenase</fullName>
    </submittedName>
</protein>
<keyword evidence="5" id="KW-0560">Oxidoreductase</keyword>
<dbReference type="PANTHER" id="PTHR10869:SF226">
    <property type="entry name" value="PROLYL 4-HYDROXYLASE ALPHA SUBUNIT DOMAIN-CONTAINING PROTEIN"/>
    <property type="match status" value="1"/>
</dbReference>
<dbReference type="InterPro" id="IPR044862">
    <property type="entry name" value="Pro_4_hyd_alph_FE2OG_OXY"/>
</dbReference>
<evidence type="ECO:0000256" key="4">
    <source>
        <dbReference type="ARBA" id="ARBA00022964"/>
    </source>
</evidence>
<dbReference type="PROSITE" id="PS50990">
    <property type="entry name" value="PEPTIDASE_C39"/>
    <property type="match status" value="1"/>
</dbReference>
<evidence type="ECO:0000256" key="5">
    <source>
        <dbReference type="ARBA" id="ARBA00023002"/>
    </source>
</evidence>
<keyword evidence="3" id="KW-0847">Vitamin C</keyword>
<keyword evidence="10" id="KW-1185">Reference proteome</keyword>
<dbReference type="EMBL" id="CP082270">
    <property type="protein sequence ID" value="WDM63790.1"/>
    <property type="molecule type" value="Genomic_DNA"/>
</dbReference>
<dbReference type="Pfam" id="PF13640">
    <property type="entry name" value="2OG-FeII_Oxy_3"/>
    <property type="match status" value="1"/>
</dbReference>
<reference evidence="9 10" key="1">
    <citation type="submission" date="2021-08" db="EMBL/GenBank/DDBJ databases">
        <title>Stenotrophomonas forensis sp. nov., isolated from contaminated viral transport media.</title>
        <authorList>
            <person name="Nguyen S.V."/>
            <person name="Edwards D."/>
            <person name="Scott S."/>
            <person name="Doss J."/>
            <person name="Merid S."/>
            <person name="Zelaya E."/>
            <person name="Maza C."/>
            <person name="Mann M."/>
            <person name="Hamilton B."/>
            <person name="Blackwell R."/>
            <person name="Tran A."/>
            <person name="Hauser J."/>
        </authorList>
    </citation>
    <scope>NUCLEOTIDE SEQUENCE [LARGE SCALE GENOMIC DNA]</scope>
    <source>
        <strain evidence="9 10">DFS-20110405</strain>
    </source>
</reference>
<dbReference type="InterPro" id="IPR045054">
    <property type="entry name" value="P4HA-like"/>
</dbReference>
<dbReference type="InterPro" id="IPR005074">
    <property type="entry name" value="Peptidase_C39"/>
</dbReference>
<dbReference type="PANTHER" id="PTHR10869">
    <property type="entry name" value="PROLYL 4-HYDROXYLASE ALPHA SUBUNIT"/>
    <property type="match status" value="1"/>
</dbReference>
<dbReference type="Gene3D" id="3.90.70.10">
    <property type="entry name" value="Cysteine proteinases"/>
    <property type="match status" value="1"/>
</dbReference>
<evidence type="ECO:0000259" key="8">
    <source>
        <dbReference type="PROSITE" id="PS51471"/>
    </source>
</evidence>
<evidence type="ECO:0000313" key="10">
    <source>
        <dbReference type="Proteomes" id="UP001216828"/>
    </source>
</evidence>
<dbReference type="PROSITE" id="PS51471">
    <property type="entry name" value="FE2OG_OXY"/>
    <property type="match status" value="1"/>
</dbReference>
<proteinExistence type="predicted"/>
<comment type="cofactor">
    <cofactor evidence="1">
        <name>L-ascorbate</name>
        <dbReference type="ChEBI" id="CHEBI:38290"/>
    </cofactor>
</comment>
<keyword evidence="2" id="KW-0479">Metal-binding</keyword>
<evidence type="ECO:0000256" key="3">
    <source>
        <dbReference type="ARBA" id="ARBA00022896"/>
    </source>
</evidence>
<dbReference type="InterPro" id="IPR005123">
    <property type="entry name" value="Oxoglu/Fe-dep_dioxygenase_dom"/>
</dbReference>
<dbReference type="SMART" id="SM00702">
    <property type="entry name" value="P4Hc"/>
    <property type="match status" value="1"/>
</dbReference>
<gene>
    <name evidence="9" type="ORF">K5L94_00380</name>
</gene>
<organism evidence="9 10">
    <name type="scientific">Stenotrophomonas forensis</name>
    <dbReference type="NCBI Taxonomy" id="2871169"/>
    <lineage>
        <taxon>Bacteria</taxon>
        <taxon>Pseudomonadati</taxon>
        <taxon>Pseudomonadota</taxon>
        <taxon>Gammaproteobacteria</taxon>
        <taxon>Lysobacterales</taxon>
        <taxon>Lysobacteraceae</taxon>
        <taxon>Stenotrophomonas</taxon>
        <taxon>Stenotrophomonas maltophilia group</taxon>
    </lineage>
</organism>
<dbReference type="RefSeq" id="WP_053448419.1">
    <property type="nucleotide sequence ID" value="NZ_CP082270.1"/>
</dbReference>
<dbReference type="Proteomes" id="UP001216828">
    <property type="component" value="Chromosome"/>
</dbReference>
<evidence type="ECO:0000256" key="2">
    <source>
        <dbReference type="ARBA" id="ARBA00022723"/>
    </source>
</evidence>
<sequence>MQLEHSILKGHCPHLAIIDVAARLAGCSVQSSDVALLGAPRRYTETFSLQRAAGILGDLGIVSVAVRTDLGGLAQLRFPALAQVRSGTRQEFVVVSRIDDHAIVYYSGRLGWQLDGLSSFSKRWTGVALTLEAAVRGPCRVGRDAALLSDLEIQLIQDFMTVDECEELMASASPAFRKSMVSADGSLQSEVMSSGRTSESAACSGDLCARITDRAAELLGCASTLFEPIQCVRYEMGQKFAPHYDVPLDAGLPDQSTRAWTLLAYLNDGFEGGETLFPAFDLSVRPLRGALLMFRNRGRQQRSVNPGALHAGQPVTRGSKYACNIWCSDAN</sequence>
<dbReference type="Gene3D" id="2.60.120.620">
    <property type="entry name" value="q2cbj1_9rhob like domain"/>
    <property type="match status" value="1"/>
</dbReference>
<feature type="domain" description="Peptidase C39" evidence="7">
    <location>
        <begin position="2"/>
        <end position="131"/>
    </location>
</feature>
<feature type="domain" description="Fe2OG dioxygenase" evidence="8">
    <location>
        <begin position="225"/>
        <end position="329"/>
    </location>
</feature>
<keyword evidence="6" id="KW-0408">Iron</keyword>
<keyword evidence="4" id="KW-0223">Dioxygenase</keyword>
<evidence type="ECO:0000256" key="1">
    <source>
        <dbReference type="ARBA" id="ARBA00001961"/>
    </source>
</evidence>
<dbReference type="InterPro" id="IPR006620">
    <property type="entry name" value="Pro_4_hyd_alph"/>
</dbReference>
<evidence type="ECO:0000313" key="9">
    <source>
        <dbReference type="EMBL" id="WDM63790.1"/>
    </source>
</evidence>
<evidence type="ECO:0000256" key="6">
    <source>
        <dbReference type="ARBA" id="ARBA00023004"/>
    </source>
</evidence>
<name>A0ABY7Y1F1_9GAMM</name>
<evidence type="ECO:0000259" key="7">
    <source>
        <dbReference type="PROSITE" id="PS50990"/>
    </source>
</evidence>